<dbReference type="EMBL" id="JASBWU010000005">
    <property type="protein sequence ID" value="KAJ9121832.1"/>
    <property type="molecule type" value="Genomic_DNA"/>
</dbReference>
<name>A0ACC2XGH2_9TREE</name>
<evidence type="ECO:0000313" key="2">
    <source>
        <dbReference type="Proteomes" id="UP001243375"/>
    </source>
</evidence>
<gene>
    <name evidence="1" type="ORF">QFC22_002455</name>
</gene>
<sequence>MLRETPLLAAIPASAQHQQFSRTPYTDCQGQKEPSEDELLEIDEEKQAESRSPAAKVQGSEQ</sequence>
<comment type="caution">
    <text evidence="1">The sequence shown here is derived from an EMBL/GenBank/DDBJ whole genome shotgun (WGS) entry which is preliminary data.</text>
</comment>
<proteinExistence type="predicted"/>
<keyword evidence="2" id="KW-1185">Reference proteome</keyword>
<reference evidence="1" key="1">
    <citation type="submission" date="2023-04" db="EMBL/GenBank/DDBJ databases">
        <title>Draft Genome sequencing of Naganishia species isolated from polar environments using Oxford Nanopore Technology.</title>
        <authorList>
            <person name="Leo P."/>
            <person name="Venkateswaran K."/>
        </authorList>
    </citation>
    <scope>NUCLEOTIDE SEQUENCE</scope>
    <source>
        <strain evidence="1">MNA-CCFEE 5425</strain>
    </source>
</reference>
<protein>
    <submittedName>
        <fullName evidence="1">Uncharacterized protein</fullName>
    </submittedName>
</protein>
<dbReference type="Proteomes" id="UP001243375">
    <property type="component" value="Unassembled WGS sequence"/>
</dbReference>
<accession>A0ACC2XGH2</accession>
<evidence type="ECO:0000313" key="1">
    <source>
        <dbReference type="EMBL" id="KAJ9121832.1"/>
    </source>
</evidence>
<organism evidence="1 2">
    <name type="scientific">Naganishia vaughanmartiniae</name>
    <dbReference type="NCBI Taxonomy" id="1424756"/>
    <lineage>
        <taxon>Eukaryota</taxon>
        <taxon>Fungi</taxon>
        <taxon>Dikarya</taxon>
        <taxon>Basidiomycota</taxon>
        <taxon>Agaricomycotina</taxon>
        <taxon>Tremellomycetes</taxon>
        <taxon>Filobasidiales</taxon>
        <taxon>Filobasidiaceae</taxon>
        <taxon>Naganishia</taxon>
    </lineage>
</organism>